<feature type="coiled-coil region" evidence="6">
    <location>
        <begin position="601"/>
        <end position="628"/>
    </location>
</feature>
<dbReference type="SMART" id="SM00387">
    <property type="entry name" value="HATPase_c"/>
    <property type="match status" value="1"/>
</dbReference>
<gene>
    <name evidence="10" type="ORF">Hsw_1609</name>
</gene>
<feature type="domain" description="PAC" evidence="9">
    <location>
        <begin position="560"/>
        <end position="613"/>
    </location>
</feature>
<protein>
    <recommendedName>
        <fullName evidence="2">histidine kinase</fullName>
        <ecNumber evidence="2">2.7.13.3</ecNumber>
    </recommendedName>
</protein>
<feature type="domain" description="PAC" evidence="9">
    <location>
        <begin position="253"/>
        <end position="308"/>
    </location>
</feature>
<dbReference type="SUPFAM" id="SSF55874">
    <property type="entry name" value="ATPase domain of HSP90 chaperone/DNA topoisomerase II/histidine kinase"/>
    <property type="match status" value="1"/>
</dbReference>
<dbReference type="SUPFAM" id="SSF47384">
    <property type="entry name" value="Homodimeric domain of signal transducing histidine kinase"/>
    <property type="match status" value="1"/>
</dbReference>
<dbReference type="InterPro" id="IPR004358">
    <property type="entry name" value="Sig_transdc_His_kin-like_C"/>
</dbReference>
<keyword evidence="3" id="KW-0597">Phosphoprotein</keyword>
<dbReference type="HOGENOM" id="CLU_000445_114_51_10"/>
<feature type="domain" description="PAS" evidence="8">
    <location>
        <begin position="483"/>
        <end position="532"/>
    </location>
</feature>
<dbReference type="InterPro" id="IPR013656">
    <property type="entry name" value="PAS_4"/>
</dbReference>
<dbReference type="EMBL" id="CP007145">
    <property type="protein sequence ID" value="AHJ97204.1"/>
    <property type="molecule type" value="Genomic_DNA"/>
</dbReference>
<evidence type="ECO:0000256" key="6">
    <source>
        <dbReference type="SAM" id="Coils"/>
    </source>
</evidence>
<keyword evidence="5 10" id="KW-0418">Kinase</keyword>
<dbReference type="SMART" id="SM00388">
    <property type="entry name" value="HisKA"/>
    <property type="match status" value="1"/>
</dbReference>
<evidence type="ECO:0000256" key="3">
    <source>
        <dbReference type="ARBA" id="ARBA00022553"/>
    </source>
</evidence>
<dbReference type="PROSITE" id="PS50112">
    <property type="entry name" value="PAS"/>
    <property type="match status" value="1"/>
</dbReference>
<dbReference type="Gene3D" id="1.10.287.130">
    <property type="match status" value="1"/>
</dbReference>
<dbReference type="SMART" id="SM00091">
    <property type="entry name" value="PAS"/>
    <property type="match status" value="3"/>
</dbReference>
<dbReference type="InterPro" id="IPR000700">
    <property type="entry name" value="PAS-assoc_C"/>
</dbReference>
<keyword evidence="4 10" id="KW-0808">Transferase</keyword>
<evidence type="ECO:0000256" key="4">
    <source>
        <dbReference type="ARBA" id="ARBA00022679"/>
    </source>
</evidence>
<dbReference type="Pfam" id="PF02518">
    <property type="entry name" value="HATPase_c"/>
    <property type="match status" value="1"/>
</dbReference>
<evidence type="ECO:0000256" key="5">
    <source>
        <dbReference type="ARBA" id="ARBA00022777"/>
    </source>
</evidence>
<dbReference type="InterPro" id="IPR000014">
    <property type="entry name" value="PAS"/>
</dbReference>
<organism evidence="10 11">
    <name type="scientific">Hymenobacter swuensis DY53</name>
    <dbReference type="NCBI Taxonomy" id="1227739"/>
    <lineage>
        <taxon>Bacteria</taxon>
        <taxon>Pseudomonadati</taxon>
        <taxon>Bacteroidota</taxon>
        <taxon>Cytophagia</taxon>
        <taxon>Cytophagales</taxon>
        <taxon>Hymenobacteraceae</taxon>
        <taxon>Hymenobacter</taxon>
    </lineage>
</organism>
<dbReference type="CDD" id="cd00130">
    <property type="entry name" value="PAS"/>
    <property type="match status" value="1"/>
</dbReference>
<sequence>MRKAESKVHTFAFRLTSCARMTSSVSSLAPTLAASHDLLQKLLDVSLTGVILFQPVYAPATSALVDFAYLELNPAAQRMLSLPAHPTETFLTYYPHAQEAGIFAFYHDAFLADQLRREQFYYQQDGLDNYFDLSAQRSGDLLIVSFTDNASQDRSAVEQVLRESRAREQAARAEAERERQLLQALLTQAPVAIGLFQGDELRITTINEKLAQQLGRPLEQLLGQPLLTALPELQGQGFDDLLRQVLTTRVPVTGTETPATMLRDGQLQTSYYNFVYQPLYDVQGKVLGVIDVAVEVTEQVRARREVEELNQQLESRVQERTRQLQQQQQLLSQILGQVPAAVATLTGPEHRFSFVNDLYQGLIGKRAVLGQTVAESLPEVVAQGIIELLDEVYVTGQPFIGREIALQLYDDTLGELRQRYVNFVYQPLHRTPAGDTNMLVFAVDVTDQVVARQQVQQLNEELEARVQERTREAQAARTEAERQRGELQRVFEQAPTAIAVYRGPNYIIELANPTVCRLWGRTQEQIVGRGLFEALPEVAGMGYEELLDGVMATGVPYVAHAMEAVHEREGRRDTVYWDFVYVPMYEADGSIYGAMVVATEVTEQVRARQEVEQLNQQLETRVQERTQQLELQQGLLRQILGQVPACIATLTGPAHRYTFFNEPYQQFTGNRTVMGAAVAEVLPELVDQGFVGLLDEVYATGRPFIGSDRAVRLLDPQTGQRQERYVDFVYQPLFDKADQPQGILAFIVDVTDKVGARRQVQNLNEELAAINAEMQATNEELNATNARLIRTNTDLDTFVYTASHDLKAPIANIEGLLDTLRDYLPAIGSEPMIPRLLDMMQGAVARFQQTVGHLTDVSRLQYGNTQPIEAVDLRAMVEDVRLDLAPLVAATRARVLLDLDACPIVYFTPKDLRSIVYNLLSNALKYHAPEREPIVQVRAHCSASQVFLEVADNGLGLDEQQQRKLFVLFRRLHNHVEGSGVGLYMVKRIVENAGGTITVQSQAGTGSRFLVTLPRS</sequence>
<dbReference type="Pfam" id="PF08448">
    <property type="entry name" value="PAS_4"/>
    <property type="match status" value="4"/>
</dbReference>
<dbReference type="InterPro" id="IPR005467">
    <property type="entry name" value="His_kinase_dom"/>
</dbReference>
<dbReference type="PROSITE" id="PS50109">
    <property type="entry name" value="HIS_KIN"/>
    <property type="match status" value="1"/>
</dbReference>
<reference evidence="10 11" key="1">
    <citation type="submission" date="2014-01" db="EMBL/GenBank/DDBJ databases">
        <title>Complete genome sequence of ionizing-radiation resistance bacterium Hymenobacter swuensis DY53.</title>
        <authorList>
            <person name="Jung J.-H."/>
            <person name="Jeong S.-W."/>
            <person name="Joe M.-H."/>
            <person name="Cho y.-j."/>
            <person name="Kim M.-K."/>
            <person name="Lim S.-Y."/>
        </authorList>
    </citation>
    <scope>NUCLEOTIDE SEQUENCE [LARGE SCALE GENOMIC DNA]</scope>
    <source>
        <strain evidence="10 11">DY53</strain>
    </source>
</reference>
<evidence type="ECO:0000313" key="11">
    <source>
        <dbReference type="Proteomes" id="UP000019423"/>
    </source>
</evidence>
<proteinExistence type="predicted"/>
<feature type="coiled-coil region" evidence="6">
    <location>
        <begin position="158"/>
        <end position="188"/>
    </location>
</feature>
<dbReference type="InterPro" id="IPR036097">
    <property type="entry name" value="HisK_dim/P_sf"/>
</dbReference>
<feature type="coiled-coil region" evidence="6">
    <location>
        <begin position="452"/>
        <end position="493"/>
    </location>
</feature>
<dbReference type="SUPFAM" id="SSF55785">
    <property type="entry name" value="PYP-like sensor domain (PAS domain)"/>
    <property type="match status" value="4"/>
</dbReference>
<dbReference type="AlphaFoldDB" id="W8EVF6"/>
<dbReference type="InterPro" id="IPR003594">
    <property type="entry name" value="HATPase_dom"/>
</dbReference>
<accession>W8EVF6</accession>
<feature type="domain" description="Histidine kinase" evidence="7">
    <location>
        <begin position="801"/>
        <end position="1016"/>
    </location>
</feature>
<dbReference type="NCBIfam" id="TIGR00229">
    <property type="entry name" value="sensory_box"/>
    <property type="match status" value="2"/>
</dbReference>
<dbReference type="InterPro" id="IPR035965">
    <property type="entry name" value="PAS-like_dom_sf"/>
</dbReference>
<dbReference type="PANTHER" id="PTHR43304:SF1">
    <property type="entry name" value="PAC DOMAIN-CONTAINING PROTEIN"/>
    <property type="match status" value="1"/>
</dbReference>
<dbReference type="PRINTS" id="PR00344">
    <property type="entry name" value="BCTRLSENSOR"/>
</dbReference>
<dbReference type="KEGG" id="hsw:Hsw_1609"/>
<dbReference type="Pfam" id="PF00512">
    <property type="entry name" value="HisKA"/>
    <property type="match status" value="1"/>
</dbReference>
<evidence type="ECO:0000259" key="7">
    <source>
        <dbReference type="PROSITE" id="PS50109"/>
    </source>
</evidence>
<keyword evidence="11" id="KW-1185">Reference proteome</keyword>
<name>W8EVF6_9BACT</name>
<dbReference type="CDD" id="cd00082">
    <property type="entry name" value="HisKA"/>
    <property type="match status" value="1"/>
</dbReference>
<evidence type="ECO:0000259" key="9">
    <source>
        <dbReference type="PROSITE" id="PS50113"/>
    </source>
</evidence>
<dbReference type="InterPro" id="IPR036890">
    <property type="entry name" value="HATPase_C_sf"/>
</dbReference>
<evidence type="ECO:0000313" key="10">
    <source>
        <dbReference type="EMBL" id="AHJ97204.1"/>
    </source>
</evidence>
<dbReference type="Proteomes" id="UP000019423">
    <property type="component" value="Chromosome"/>
</dbReference>
<dbReference type="PROSITE" id="PS50113">
    <property type="entry name" value="PAC"/>
    <property type="match status" value="3"/>
</dbReference>
<dbReference type="Gene3D" id="3.30.450.20">
    <property type="entry name" value="PAS domain"/>
    <property type="match status" value="4"/>
</dbReference>
<dbReference type="Gene3D" id="3.30.565.10">
    <property type="entry name" value="Histidine kinase-like ATPase, C-terminal domain"/>
    <property type="match status" value="1"/>
</dbReference>
<dbReference type="PANTHER" id="PTHR43304">
    <property type="entry name" value="PHYTOCHROME-LIKE PROTEIN CPH1"/>
    <property type="match status" value="1"/>
</dbReference>
<dbReference type="InterPro" id="IPR003661">
    <property type="entry name" value="HisK_dim/P_dom"/>
</dbReference>
<dbReference type="GO" id="GO:0000155">
    <property type="term" value="F:phosphorelay sensor kinase activity"/>
    <property type="evidence" value="ECO:0007669"/>
    <property type="project" value="InterPro"/>
</dbReference>
<evidence type="ECO:0000256" key="1">
    <source>
        <dbReference type="ARBA" id="ARBA00000085"/>
    </source>
</evidence>
<keyword evidence="6" id="KW-0175">Coiled coil</keyword>
<dbReference type="InterPro" id="IPR052162">
    <property type="entry name" value="Sensor_kinase/Photoreceptor"/>
</dbReference>
<feature type="coiled-coil region" evidence="6">
    <location>
        <begin position="753"/>
        <end position="791"/>
    </location>
</feature>
<feature type="coiled-coil region" evidence="6">
    <location>
        <begin position="296"/>
        <end position="330"/>
    </location>
</feature>
<feature type="domain" description="PAC" evidence="9">
    <location>
        <begin position="707"/>
        <end position="762"/>
    </location>
</feature>
<comment type="catalytic activity">
    <reaction evidence="1">
        <text>ATP + protein L-histidine = ADP + protein N-phospho-L-histidine.</text>
        <dbReference type="EC" id="2.7.13.3"/>
    </reaction>
</comment>
<dbReference type="eggNOG" id="COG4251">
    <property type="taxonomic scope" value="Bacteria"/>
</dbReference>
<evidence type="ECO:0000259" key="8">
    <source>
        <dbReference type="PROSITE" id="PS50112"/>
    </source>
</evidence>
<dbReference type="STRING" id="1227739.Hsw_1609"/>
<evidence type="ECO:0000256" key="2">
    <source>
        <dbReference type="ARBA" id="ARBA00012438"/>
    </source>
</evidence>
<dbReference type="EC" id="2.7.13.3" evidence="2"/>
<dbReference type="PATRIC" id="fig|1227739.3.peg.1835"/>